<comment type="caution">
    <text evidence="2">The sequence shown here is derived from an EMBL/GenBank/DDBJ whole genome shotgun (WGS) entry which is preliminary data.</text>
</comment>
<reference evidence="2 3" key="1">
    <citation type="submission" date="2020-08" db="EMBL/GenBank/DDBJ databases">
        <authorList>
            <person name="Koutsovoulos G."/>
            <person name="Danchin GJ E."/>
        </authorList>
    </citation>
    <scope>NUCLEOTIDE SEQUENCE [LARGE SCALE GENOMIC DNA]</scope>
</reference>
<feature type="region of interest" description="Disordered" evidence="1">
    <location>
        <begin position="1"/>
        <end position="44"/>
    </location>
</feature>
<name>A0A6V7YCE3_MELEN</name>
<dbReference type="Proteomes" id="UP000580250">
    <property type="component" value="Unassembled WGS sequence"/>
</dbReference>
<dbReference type="EMBL" id="CAJEWN010004051">
    <property type="protein sequence ID" value="CAD2209195.1"/>
    <property type="molecule type" value="Genomic_DNA"/>
</dbReference>
<accession>A0A6V7YCE3</accession>
<evidence type="ECO:0000313" key="3">
    <source>
        <dbReference type="Proteomes" id="UP000580250"/>
    </source>
</evidence>
<dbReference type="AlphaFoldDB" id="A0A6V7YCE3"/>
<evidence type="ECO:0000313" key="2">
    <source>
        <dbReference type="EMBL" id="CAD2209195.1"/>
    </source>
</evidence>
<protein>
    <submittedName>
        <fullName evidence="2">Uncharacterized protein</fullName>
    </submittedName>
</protein>
<gene>
    <name evidence="2" type="ORF">MENT_LOCUS63324</name>
</gene>
<proteinExistence type="predicted"/>
<organism evidence="2 3">
    <name type="scientific">Meloidogyne enterolobii</name>
    <name type="common">Root-knot nematode worm</name>
    <name type="synonym">Meloidogyne mayaguensis</name>
    <dbReference type="NCBI Taxonomy" id="390850"/>
    <lineage>
        <taxon>Eukaryota</taxon>
        <taxon>Metazoa</taxon>
        <taxon>Ecdysozoa</taxon>
        <taxon>Nematoda</taxon>
        <taxon>Chromadorea</taxon>
        <taxon>Rhabditida</taxon>
        <taxon>Tylenchina</taxon>
        <taxon>Tylenchomorpha</taxon>
        <taxon>Tylenchoidea</taxon>
        <taxon>Meloidogynidae</taxon>
        <taxon>Meloidogyninae</taxon>
        <taxon>Meloidogyne</taxon>
    </lineage>
</organism>
<sequence length="103" mass="11956">MKQASEPQEEKQKVSFAQDVNLEEKTSEEETEKEDKGSRLKKAQKSSFELLDEIHPEGKSLPELLNDLKKVEDFLGAEVEIDVIEREPKHEDFGRTEEKIKRT</sequence>
<evidence type="ECO:0000256" key="1">
    <source>
        <dbReference type="SAM" id="MobiDB-lite"/>
    </source>
</evidence>